<name>A0ABR3A511_9AGAR</name>
<dbReference type="EMBL" id="JBBXMP010000017">
    <property type="protein sequence ID" value="KAL0068635.1"/>
    <property type="molecule type" value="Genomic_DNA"/>
</dbReference>
<evidence type="ECO:0000313" key="3">
    <source>
        <dbReference type="EMBL" id="KAL0068635.1"/>
    </source>
</evidence>
<dbReference type="SUPFAM" id="SSF110395">
    <property type="entry name" value="CutC-like"/>
    <property type="match status" value="1"/>
</dbReference>
<keyword evidence="4" id="KW-1185">Reference proteome</keyword>
<dbReference type="PANTHER" id="PTHR12598:SF0">
    <property type="entry name" value="COPPER HOMEOSTASIS PROTEIN CUTC HOMOLOG"/>
    <property type="match status" value="1"/>
</dbReference>
<comment type="caution">
    <text evidence="3">The sequence shown here is derived from an EMBL/GenBank/DDBJ whole genome shotgun (WGS) entry which is preliminary data.</text>
</comment>
<dbReference type="Pfam" id="PF03932">
    <property type="entry name" value="CutC"/>
    <property type="match status" value="1"/>
</dbReference>
<dbReference type="InterPro" id="IPR005627">
    <property type="entry name" value="CutC-like"/>
</dbReference>
<dbReference type="HAMAP" id="MF_00795">
    <property type="entry name" value="CutC"/>
    <property type="match status" value="1"/>
</dbReference>
<evidence type="ECO:0000313" key="4">
    <source>
        <dbReference type="Proteomes" id="UP001437256"/>
    </source>
</evidence>
<accession>A0ABR3A511</accession>
<gene>
    <name evidence="3" type="ORF">AAF712_004351</name>
</gene>
<evidence type="ECO:0000256" key="1">
    <source>
        <dbReference type="ARBA" id="ARBA00007768"/>
    </source>
</evidence>
<protein>
    <recommendedName>
        <fullName evidence="2">Copper homeostasis protein cutC homolog</fullName>
    </recommendedName>
</protein>
<reference evidence="3 4" key="1">
    <citation type="submission" date="2024-05" db="EMBL/GenBank/DDBJ databases">
        <title>A draft genome resource for the thread blight pathogen Marasmius tenuissimus strain MS-2.</title>
        <authorList>
            <person name="Yulfo-Soto G.E."/>
            <person name="Baruah I.K."/>
            <person name="Amoako-Attah I."/>
            <person name="Bukari Y."/>
            <person name="Meinhardt L.W."/>
            <person name="Bailey B.A."/>
            <person name="Cohen S.P."/>
        </authorList>
    </citation>
    <scope>NUCLEOTIDE SEQUENCE [LARGE SCALE GENOMIC DNA]</scope>
    <source>
        <strain evidence="3 4">MS-2</strain>
    </source>
</reference>
<dbReference type="InterPro" id="IPR036822">
    <property type="entry name" value="CutC-like_dom_sf"/>
</dbReference>
<organism evidence="3 4">
    <name type="scientific">Marasmius tenuissimus</name>
    <dbReference type="NCBI Taxonomy" id="585030"/>
    <lineage>
        <taxon>Eukaryota</taxon>
        <taxon>Fungi</taxon>
        <taxon>Dikarya</taxon>
        <taxon>Basidiomycota</taxon>
        <taxon>Agaricomycotina</taxon>
        <taxon>Agaricomycetes</taxon>
        <taxon>Agaricomycetidae</taxon>
        <taxon>Agaricales</taxon>
        <taxon>Marasmiineae</taxon>
        <taxon>Marasmiaceae</taxon>
        <taxon>Marasmius</taxon>
    </lineage>
</organism>
<dbReference type="PANTHER" id="PTHR12598">
    <property type="entry name" value="COPPER HOMEOSTASIS PROTEIN CUTC"/>
    <property type="match status" value="1"/>
</dbReference>
<comment type="similarity">
    <text evidence="1">Belongs to the CutC family.</text>
</comment>
<evidence type="ECO:0000256" key="2">
    <source>
        <dbReference type="ARBA" id="ARBA00019014"/>
    </source>
</evidence>
<proteinExistence type="inferred from homology"/>
<sequence length="265" mass="28711">MSHTQPQILIEVCVDSVESALNAVRGGADRLELCSNLGLGGGTTPSIGLLRAVQSKMPNVPIMAMVRPRTGDFVYTKNEVDIMLEDIKAFKDAGVQGVVFGILTTDGRVDCERTKRLVEATAPLQGVAFDMAKDPYQAFRDVASIPGITRILTSGHKTSVVDALDVVRKLVQFSRDESGPSILPGSGINAQTVEKVLHELTPSEVHMSGGGWVDAEMEFKRDGMGMGVGGERDWSIWRTSEAAVRNVRNIVDGYSLQSYNSDKRD</sequence>
<dbReference type="Gene3D" id="3.20.20.380">
    <property type="entry name" value="Copper homeostasis (CutC) domain"/>
    <property type="match status" value="1"/>
</dbReference>
<dbReference type="Proteomes" id="UP001437256">
    <property type="component" value="Unassembled WGS sequence"/>
</dbReference>